<accession>A0A0B2AAJ8</accession>
<sequence length="153" mass="16395">MEPDGRGASPLTEALQRYLQSRSTALIAARRELSINELDARALLFIADHPGTRPGNLSAYLGITSAGVTTLIDRLVSRGAARRDVDAEDRRVNRLTATVDLSSPPWSALTRFDDAFHLASAEAGDQDLVEQFAAALDEYTNAASVATGQASPR</sequence>
<dbReference type="PANTHER" id="PTHR33164">
    <property type="entry name" value="TRANSCRIPTIONAL REGULATOR, MARR FAMILY"/>
    <property type="match status" value="1"/>
</dbReference>
<name>A0A0B2AAJ8_9MICO</name>
<dbReference type="RefSeq" id="WP_039397569.1">
    <property type="nucleotide sequence ID" value="NZ_JTDK01000006.1"/>
</dbReference>
<reference evidence="2 3" key="1">
    <citation type="submission" date="2014-11" db="EMBL/GenBank/DDBJ databases">
        <title>Genome sequence of Microbacterium mangrovi MUSC 115(T).</title>
        <authorList>
            <person name="Lee L.-H."/>
        </authorList>
    </citation>
    <scope>NUCLEOTIDE SEQUENCE [LARGE SCALE GENOMIC DNA]</scope>
    <source>
        <strain evidence="2 3">MUSC 115</strain>
    </source>
</reference>
<gene>
    <name evidence="2" type="ORF">LK09_07485</name>
</gene>
<dbReference type="GO" id="GO:0003700">
    <property type="term" value="F:DNA-binding transcription factor activity"/>
    <property type="evidence" value="ECO:0007669"/>
    <property type="project" value="InterPro"/>
</dbReference>
<dbReference type="EMBL" id="JTDK01000006">
    <property type="protein sequence ID" value="KHK98748.1"/>
    <property type="molecule type" value="Genomic_DNA"/>
</dbReference>
<dbReference type="InterPro" id="IPR039422">
    <property type="entry name" value="MarR/SlyA-like"/>
</dbReference>
<proteinExistence type="predicted"/>
<dbReference type="InterPro" id="IPR036390">
    <property type="entry name" value="WH_DNA-bd_sf"/>
</dbReference>
<dbReference type="InterPro" id="IPR036388">
    <property type="entry name" value="WH-like_DNA-bd_sf"/>
</dbReference>
<dbReference type="Proteomes" id="UP000031030">
    <property type="component" value="Unassembled WGS sequence"/>
</dbReference>
<dbReference type="Gene3D" id="1.10.10.10">
    <property type="entry name" value="Winged helix-like DNA-binding domain superfamily/Winged helix DNA-binding domain"/>
    <property type="match status" value="1"/>
</dbReference>
<dbReference type="GO" id="GO:0006950">
    <property type="term" value="P:response to stress"/>
    <property type="evidence" value="ECO:0007669"/>
    <property type="project" value="TreeGrafter"/>
</dbReference>
<evidence type="ECO:0000313" key="3">
    <source>
        <dbReference type="Proteomes" id="UP000031030"/>
    </source>
</evidence>
<evidence type="ECO:0000313" key="2">
    <source>
        <dbReference type="EMBL" id="KHK98748.1"/>
    </source>
</evidence>
<dbReference type="STRING" id="1348253.LK09_07485"/>
<comment type="caution">
    <text evidence="2">The sequence shown here is derived from an EMBL/GenBank/DDBJ whole genome shotgun (WGS) entry which is preliminary data.</text>
</comment>
<keyword evidence="3" id="KW-1185">Reference proteome</keyword>
<feature type="domain" description="HTH marR-type" evidence="1">
    <location>
        <begin position="28"/>
        <end position="128"/>
    </location>
</feature>
<dbReference type="PANTHER" id="PTHR33164:SF43">
    <property type="entry name" value="HTH-TYPE TRANSCRIPTIONAL REPRESSOR YETL"/>
    <property type="match status" value="1"/>
</dbReference>
<dbReference type="SMART" id="SM00347">
    <property type="entry name" value="HTH_MARR"/>
    <property type="match status" value="1"/>
</dbReference>
<dbReference type="OrthoDB" id="5072918at2"/>
<organism evidence="2 3">
    <name type="scientific">Microbacterium mangrovi</name>
    <dbReference type="NCBI Taxonomy" id="1348253"/>
    <lineage>
        <taxon>Bacteria</taxon>
        <taxon>Bacillati</taxon>
        <taxon>Actinomycetota</taxon>
        <taxon>Actinomycetes</taxon>
        <taxon>Micrococcales</taxon>
        <taxon>Microbacteriaceae</taxon>
        <taxon>Microbacterium</taxon>
    </lineage>
</organism>
<dbReference type="InterPro" id="IPR000835">
    <property type="entry name" value="HTH_MarR-typ"/>
</dbReference>
<dbReference type="Pfam" id="PF12802">
    <property type="entry name" value="MarR_2"/>
    <property type="match status" value="1"/>
</dbReference>
<protein>
    <submittedName>
        <fullName evidence="2">Transcriptional regulator</fullName>
    </submittedName>
</protein>
<dbReference type="AlphaFoldDB" id="A0A0B2AAJ8"/>
<evidence type="ECO:0000259" key="1">
    <source>
        <dbReference type="SMART" id="SM00347"/>
    </source>
</evidence>
<dbReference type="SUPFAM" id="SSF46785">
    <property type="entry name" value="Winged helix' DNA-binding domain"/>
    <property type="match status" value="1"/>
</dbReference>